<evidence type="ECO:0000259" key="3">
    <source>
        <dbReference type="Pfam" id="PF08718"/>
    </source>
</evidence>
<evidence type="ECO:0000313" key="5">
    <source>
        <dbReference type="Proteomes" id="UP001152888"/>
    </source>
</evidence>
<sequence>MSQQSEEQSEITEQRSQSPAEDKKTAFCVLQVHFPNPSEKIKTFEFLQASFATVSLINRFGKIFSPVTYDMGGNISKLTGKYEEDESAHLYLEDMILNEHSEGGMVAVDALLWLRRGLNFLSMFFQLVIEDTMSERCASDLAPFLRRAYVETLEPYHGWLGMQLFNVLSRFAPSRRQLFFTLGLDKDDMEDVVLLRMRAFNNNLRGCVRRLEVFYQDTGLESAANV</sequence>
<dbReference type="EMBL" id="CAKOFQ010007756">
    <property type="protein sequence ID" value="CAH2007564.1"/>
    <property type="molecule type" value="Genomic_DNA"/>
</dbReference>
<dbReference type="Gene3D" id="1.10.3520.10">
    <property type="entry name" value="Glycolipid transfer protein"/>
    <property type="match status" value="1"/>
</dbReference>
<feature type="region of interest" description="Disordered" evidence="2">
    <location>
        <begin position="1"/>
        <end position="20"/>
    </location>
</feature>
<evidence type="ECO:0000313" key="4">
    <source>
        <dbReference type="EMBL" id="CAH2007564.1"/>
    </source>
</evidence>
<dbReference type="GO" id="GO:1902387">
    <property type="term" value="F:ceramide 1-phosphate binding"/>
    <property type="evidence" value="ECO:0007669"/>
    <property type="project" value="TreeGrafter"/>
</dbReference>
<keyword evidence="1" id="KW-0813">Transport</keyword>
<dbReference type="InterPro" id="IPR014830">
    <property type="entry name" value="Glycolipid_transfer_prot_dom"/>
</dbReference>
<keyword evidence="5" id="KW-1185">Reference proteome</keyword>
<feature type="domain" description="Glycolipid transfer protein" evidence="3">
    <location>
        <begin position="41"/>
        <end position="182"/>
    </location>
</feature>
<dbReference type="PANTHER" id="PTHR10219">
    <property type="entry name" value="GLYCOLIPID TRANSFER PROTEIN-RELATED"/>
    <property type="match status" value="1"/>
</dbReference>
<name>A0A9P0Q3K1_ACAOB</name>
<proteinExistence type="predicted"/>
<dbReference type="Pfam" id="PF08718">
    <property type="entry name" value="GLTP"/>
    <property type="match status" value="1"/>
</dbReference>
<dbReference type="GO" id="GO:0005829">
    <property type="term" value="C:cytosol"/>
    <property type="evidence" value="ECO:0007669"/>
    <property type="project" value="TreeGrafter"/>
</dbReference>
<dbReference type="PANTHER" id="PTHR10219:SF25">
    <property type="entry name" value="PLECKSTRIN HOMOLOGY DOMAIN-CONTAINING FAMILY A MEMBER 8"/>
    <property type="match status" value="1"/>
</dbReference>
<evidence type="ECO:0000256" key="1">
    <source>
        <dbReference type="ARBA" id="ARBA00022448"/>
    </source>
</evidence>
<gene>
    <name evidence="4" type="ORF">ACAOBT_LOCUS29727</name>
</gene>
<dbReference type="AlphaFoldDB" id="A0A9P0Q3K1"/>
<accession>A0A9P0Q3K1</accession>
<dbReference type="OrthoDB" id="205255at2759"/>
<dbReference type="SUPFAM" id="SSF110004">
    <property type="entry name" value="Glycolipid transfer protein, GLTP"/>
    <property type="match status" value="1"/>
</dbReference>
<dbReference type="GO" id="GO:0016020">
    <property type="term" value="C:membrane"/>
    <property type="evidence" value="ECO:0007669"/>
    <property type="project" value="TreeGrafter"/>
</dbReference>
<organism evidence="4 5">
    <name type="scientific">Acanthoscelides obtectus</name>
    <name type="common">Bean weevil</name>
    <name type="synonym">Bruchus obtectus</name>
    <dbReference type="NCBI Taxonomy" id="200917"/>
    <lineage>
        <taxon>Eukaryota</taxon>
        <taxon>Metazoa</taxon>
        <taxon>Ecdysozoa</taxon>
        <taxon>Arthropoda</taxon>
        <taxon>Hexapoda</taxon>
        <taxon>Insecta</taxon>
        <taxon>Pterygota</taxon>
        <taxon>Neoptera</taxon>
        <taxon>Endopterygota</taxon>
        <taxon>Coleoptera</taxon>
        <taxon>Polyphaga</taxon>
        <taxon>Cucujiformia</taxon>
        <taxon>Chrysomeloidea</taxon>
        <taxon>Chrysomelidae</taxon>
        <taxon>Bruchinae</taxon>
        <taxon>Bruchini</taxon>
        <taxon>Acanthoscelides</taxon>
    </lineage>
</organism>
<dbReference type="FunFam" id="1.10.3520.10:FF:000001">
    <property type="entry name" value="Pleckstrin domain-containing family A member 8"/>
    <property type="match status" value="1"/>
</dbReference>
<comment type="caution">
    <text evidence="4">The sequence shown here is derived from an EMBL/GenBank/DDBJ whole genome shotgun (WGS) entry which is preliminary data.</text>
</comment>
<protein>
    <recommendedName>
        <fullName evidence="3">Glycolipid transfer protein domain-containing protein</fullName>
    </recommendedName>
</protein>
<dbReference type="Proteomes" id="UP001152888">
    <property type="component" value="Unassembled WGS sequence"/>
</dbReference>
<dbReference type="GO" id="GO:1902388">
    <property type="term" value="F:ceramide 1-phosphate transfer activity"/>
    <property type="evidence" value="ECO:0007669"/>
    <property type="project" value="TreeGrafter"/>
</dbReference>
<reference evidence="4" key="1">
    <citation type="submission" date="2022-03" db="EMBL/GenBank/DDBJ databases">
        <authorList>
            <person name="Sayadi A."/>
        </authorList>
    </citation>
    <scope>NUCLEOTIDE SEQUENCE</scope>
</reference>
<dbReference type="InterPro" id="IPR036497">
    <property type="entry name" value="GLTP_sf"/>
</dbReference>
<evidence type="ECO:0000256" key="2">
    <source>
        <dbReference type="SAM" id="MobiDB-lite"/>
    </source>
</evidence>